<evidence type="ECO:0000259" key="3">
    <source>
        <dbReference type="Pfam" id="PF05223"/>
    </source>
</evidence>
<keyword evidence="1" id="KW-0472">Membrane</keyword>
<dbReference type="PANTHER" id="PTHR30627:SF24">
    <property type="entry name" value="PENICILLIN-BINDING PROTEIN 4B"/>
    <property type="match status" value="1"/>
</dbReference>
<feature type="domain" description="NTF2-like N-terminal transpeptidase" evidence="3">
    <location>
        <begin position="52"/>
        <end position="162"/>
    </location>
</feature>
<evidence type="ECO:0000313" key="4">
    <source>
        <dbReference type="EMBL" id="ARF77251.1"/>
    </source>
</evidence>
<dbReference type="PANTHER" id="PTHR30627">
    <property type="entry name" value="PEPTIDOGLYCAN D,D-TRANSPEPTIDASE"/>
    <property type="match status" value="1"/>
</dbReference>
<keyword evidence="1" id="KW-1133">Transmembrane helix</keyword>
<dbReference type="InterPro" id="IPR050515">
    <property type="entry name" value="Beta-lactam/transpept"/>
</dbReference>
<dbReference type="InterPro" id="IPR007887">
    <property type="entry name" value="MecA_N"/>
</dbReference>
<evidence type="ECO:0000259" key="2">
    <source>
        <dbReference type="Pfam" id="PF00905"/>
    </source>
</evidence>
<dbReference type="EMBL" id="CP020563">
    <property type="protein sequence ID" value="ARF77251.1"/>
    <property type="molecule type" value="Genomic_DNA"/>
</dbReference>
<dbReference type="KEGG" id="kab:B7C62_18835"/>
<gene>
    <name evidence="4" type="ORF">B7C62_18835</name>
</gene>
<protein>
    <submittedName>
        <fullName evidence="4">PbsX family transcriptional regulator</fullName>
    </submittedName>
</protein>
<keyword evidence="5" id="KW-1185">Reference proteome</keyword>
<keyword evidence="1" id="KW-0812">Transmembrane</keyword>
<dbReference type="Gene3D" id="3.40.710.10">
    <property type="entry name" value="DD-peptidase/beta-lactamase superfamily"/>
    <property type="match status" value="1"/>
</dbReference>
<proteinExistence type="predicted"/>
<dbReference type="InterPro" id="IPR001460">
    <property type="entry name" value="PCN-bd_Tpept"/>
</dbReference>
<evidence type="ECO:0000256" key="1">
    <source>
        <dbReference type="SAM" id="Phobius"/>
    </source>
</evidence>
<sequence>MSHYSNSRTRPGSSRMKPIVGTFVVLSVLGGLGYWGYTSLAAPGEPDKDVQEATERVQEFLDAWAGSKAAEAGSLTDSPENAESLVKSVMTNLKPKKALIKASSSEAKKIDGGKVQVPFTVEMDIASAGKLTYESTAKVLKKGEWQVEFSTPVIYPEMEPGQTLALKTNETRGTVLDTHGRELTAPSLVGDVNEDGKGISGLQARYDKVLSGGAAHPRSVVVVDRTSGQQVKAVTKAGAKPGEDVRTTIDPKVQAAAAEALQGTDKNISLVAVDPRNGHILAAANRPGGMNRALEGRYPPGSTFKAVTATALLLKGVKPGDEAACPKFQSVNGQQFENQKQFVLPAGSTFRDSFAKSCNTFFVGERAKVSGSALKDAARYYGMGEDWDIGTASYDGSVPVPESDNELAASTIGQGKVLASPLGMAAVAATIKEGEFKQPVLVPDQVKKKATAPKLPGDVVEALRDMSRATVTYGAGWALKDIPGSPHAKTGTAEYGAATPPQTHAWMIGYQGELDVAWAVIIEDGGSGGQDAGPVAARFLRSLHS</sequence>
<dbReference type="AlphaFoldDB" id="A0ABC8C3B0"/>
<dbReference type="Pfam" id="PF00905">
    <property type="entry name" value="Transpeptidase"/>
    <property type="match status" value="1"/>
</dbReference>
<organism evidence="4 5">
    <name type="scientific">Kitasatospora albolonga</name>
    <dbReference type="NCBI Taxonomy" id="68173"/>
    <lineage>
        <taxon>Bacteria</taxon>
        <taxon>Bacillati</taxon>
        <taxon>Actinomycetota</taxon>
        <taxon>Actinomycetes</taxon>
        <taxon>Kitasatosporales</taxon>
        <taxon>Streptomycetaceae</taxon>
        <taxon>Kitasatospora</taxon>
    </lineage>
</organism>
<dbReference type="SUPFAM" id="SSF56601">
    <property type="entry name" value="beta-lactamase/transpeptidase-like"/>
    <property type="match status" value="1"/>
</dbReference>
<name>A0ABC8C3B0_9ACTN</name>
<dbReference type="RefSeq" id="WP_084753683.1">
    <property type="nucleotide sequence ID" value="NZ_CP020563.1"/>
</dbReference>
<dbReference type="Pfam" id="PF05223">
    <property type="entry name" value="MecA_N"/>
    <property type="match status" value="1"/>
</dbReference>
<accession>A0ABC8C3B0</accession>
<reference evidence="4 5" key="1">
    <citation type="submission" date="2017-04" db="EMBL/GenBank/DDBJ databases">
        <title>The complete genome sequence of Streptomyces albolongus YIM 101047, the producer of novel bafilomycins and novel odoriferous sesquiterpenoids.</title>
        <authorList>
            <person name="Yin M."/>
            <person name="Jiang Y."/>
        </authorList>
    </citation>
    <scope>NUCLEOTIDE SEQUENCE [LARGE SCALE GENOMIC DNA]</scope>
    <source>
        <strain evidence="4 5">YIM 101047</strain>
    </source>
</reference>
<feature type="domain" description="Penicillin-binding protein transpeptidase" evidence="2">
    <location>
        <begin position="269"/>
        <end position="540"/>
    </location>
</feature>
<evidence type="ECO:0000313" key="5">
    <source>
        <dbReference type="Proteomes" id="UP000192251"/>
    </source>
</evidence>
<feature type="transmembrane region" description="Helical" evidence="1">
    <location>
        <begin position="20"/>
        <end position="37"/>
    </location>
</feature>
<dbReference type="InterPro" id="IPR012338">
    <property type="entry name" value="Beta-lactam/transpept-like"/>
</dbReference>
<dbReference type="Proteomes" id="UP000192251">
    <property type="component" value="Chromosome"/>
</dbReference>